<dbReference type="Pfam" id="PF01903">
    <property type="entry name" value="CbiX"/>
    <property type="match status" value="1"/>
</dbReference>
<dbReference type="EMBL" id="CP158367">
    <property type="protein sequence ID" value="XBX74293.1"/>
    <property type="molecule type" value="Genomic_DNA"/>
</dbReference>
<evidence type="ECO:0000313" key="3">
    <source>
        <dbReference type="EMBL" id="XBX74293.1"/>
    </source>
</evidence>
<protein>
    <submittedName>
        <fullName evidence="3">CbiX/SirB N-terminal domain-containing protein</fullName>
    </submittedName>
</protein>
<dbReference type="Gene3D" id="3.40.50.1400">
    <property type="match status" value="1"/>
</dbReference>
<evidence type="ECO:0000256" key="2">
    <source>
        <dbReference type="ARBA" id="ARBA00023239"/>
    </source>
</evidence>
<gene>
    <name evidence="3" type="ORF">PRVXT_002324</name>
</gene>
<evidence type="ECO:0000256" key="1">
    <source>
        <dbReference type="ARBA" id="ARBA00022723"/>
    </source>
</evidence>
<dbReference type="InterPro" id="IPR002762">
    <property type="entry name" value="CbiX-like"/>
</dbReference>
<sequence length="122" mass="13481">MKKGLFILAHGSRAAEANDQLFSISEKARLNKKNEFDLVGYGSMELSKPSFAEGINTLVKEGAESVVIVPLFLFKGNHIKKDIPKLLEEIKKEHPGVEFKMTTPVGEDDRVVDILLDNAVKG</sequence>
<dbReference type="AlphaFoldDB" id="A0AAU7VJJ9"/>
<dbReference type="GO" id="GO:0046872">
    <property type="term" value="F:metal ion binding"/>
    <property type="evidence" value="ECO:0007669"/>
    <property type="project" value="UniProtKB-KW"/>
</dbReference>
<reference evidence="3" key="1">
    <citation type="journal article" date="2013" name="Extremophiles">
        <title>Proteinivorax tanatarense gen. nov., sp. nov., an anaerobic, haloalkaliphilic, proteolytic bacterium isolated from a decaying algal bloom, and proposal of Proteinivoraceae fam. nov.</title>
        <authorList>
            <person name="Kevbrin V."/>
            <person name="Boltyanskaya Y."/>
            <person name="Zhilina T."/>
            <person name="Kolganova T."/>
            <person name="Lavrentjeva E."/>
            <person name="Kuznetsov B."/>
        </authorList>
    </citation>
    <scope>NUCLEOTIDE SEQUENCE</scope>
    <source>
        <strain evidence="3">Z-910T</strain>
    </source>
</reference>
<accession>A0AAU7VJJ9</accession>
<organism evidence="3">
    <name type="scientific">Proteinivorax tanatarense</name>
    <dbReference type="NCBI Taxonomy" id="1260629"/>
    <lineage>
        <taxon>Bacteria</taxon>
        <taxon>Bacillati</taxon>
        <taxon>Bacillota</taxon>
        <taxon>Clostridia</taxon>
        <taxon>Eubacteriales</taxon>
        <taxon>Proteinivoracaceae</taxon>
        <taxon>Proteinivorax</taxon>
    </lineage>
</organism>
<dbReference type="GO" id="GO:0016829">
    <property type="term" value="F:lyase activity"/>
    <property type="evidence" value="ECO:0007669"/>
    <property type="project" value="UniProtKB-KW"/>
</dbReference>
<dbReference type="InterPro" id="IPR050963">
    <property type="entry name" value="Sirohydro_Cobaltochel/CbiX"/>
</dbReference>
<keyword evidence="1" id="KW-0479">Metal-binding</keyword>
<reference evidence="3" key="2">
    <citation type="submission" date="2024-06" db="EMBL/GenBank/DDBJ databases">
        <authorList>
            <person name="Petrova K.O."/>
            <person name="Toshchakov S.V."/>
            <person name="Boltjanskaja Y.V."/>
            <person name="Kevbrin V."/>
        </authorList>
    </citation>
    <scope>NUCLEOTIDE SEQUENCE</scope>
    <source>
        <strain evidence="3">Z-910T</strain>
    </source>
</reference>
<dbReference type="PANTHER" id="PTHR33542:SF3">
    <property type="entry name" value="SIROHYDROCHLORIN FERROCHELATASE, CHLOROPLASTIC"/>
    <property type="match status" value="1"/>
</dbReference>
<dbReference type="CDD" id="cd03416">
    <property type="entry name" value="CbiX_SirB_N"/>
    <property type="match status" value="1"/>
</dbReference>
<proteinExistence type="predicted"/>
<name>A0AAU7VJJ9_9FIRM</name>
<dbReference type="PANTHER" id="PTHR33542">
    <property type="entry name" value="SIROHYDROCHLORIN FERROCHELATASE, CHLOROPLASTIC"/>
    <property type="match status" value="1"/>
</dbReference>
<dbReference type="RefSeq" id="WP_350343047.1">
    <property type="nucleotide sequence ID" value="NZ_CP158367.1"/>
</dbReference>
<dbReference type="SUPFAM" id="SSF53800">
    <property type="entry name" value="Chelatase"/>
    <property type="match status" value="1"/>
</dbReference>
<keyword evidence="2" id="KW-0456">Lyase</keyword>